<evidence type="ECO:0000256" key="13">
    <source>
        <dbReference type="ARBA" id="ARBA00023211"/>
    </source>
</evidence>
<dbReference type="InterPro" id="IPR024567">
    <property type="entry name" value="RNase_HII/HIII_dom"/>
</dbReference>
<dbReference type="RefSeq" id="WP_182166645.1">
    <property type="nucleotide sequence ID" value="NZ_JACFXV010000062.1"/>
</dbReference>
<evidence type="ECO:0000256" key="15">
    <source>
        <dbReference type="PROSITE-ProRule" id="PRU01319"/>
    </source>
</evidence>
<dbReference type="InterPro" id="IPR036397">
    <property type="entry name" value="RNaseH_sf"/>
</dbReference>
<evidence type="ECO:0000256" key="2">
    <source>
        <dbReference type="ARBA" id="ARBA00001946"/>
    </source>
</evidence>
<comment type="function">
    <text evidence="3 14 16">Endonuclease that specifically degrades the RNA of RNA-DNA hybrids.</text>
</comment>
<dbReference type="GO" id="GO:0004523">
    <property type="term" value="F:RNA-DNA hybrid ribonuclease activity"/>
    <property type="evidence" value="ECO:0007669"/>
    <property type="project" value="UniProtKB-UniRule"/>
</dbReference>
<evidence type="ECO:0000256" key="4">
    <source>
        <dbReference type="ARBA" id="ARBA00004496"/>
    </source>
</evidence>
<evidence type="ECO:0000256" key="5">
    <source>
        <dbReference type="ARBA" id="ARBA00007383"/>
    </source>
</evidence>
<comment type="cofactor">
    <cofactor evidence="2">
        <name>Mg(2+)</name>
        <dbReference type="ChEBI" id="CHEBI:18420"/>
    </cofactor>
</comment>
<dbReference type="GO" id="GO:0043137">
    <property type="term" value="P:DNA replication, removal of RNA primer"/>
    <property type="evidence" value="ECO:0007669"/>
    <property type="project" value="TreeGrafter"/>
</dbReference>
<reference evidence="18 19" key="1">
    <citation type="submission" date="2020-07" db="EMBL/GenBank/DDBJ databases">
        <title>Stappia sp., F7233, whole genome shotgun sequencing project.</title>
        <authorList>
            <person name="Jiang S."/>
            <person name="Liu Z.W."/>
            <person name="Du Z.J."/>
        </authorList>
    </citation>
    <scope>NUCLEOTIDE SEQUENCE [LARGE SCALE GENOMIC DNA]</scope>
    <source>
        <strain evidence="18 19">F7233</strain>
    </source>
</reference>
<dbReference type="CDD" id="cd07182">
    <property type="entry name" value="RNase_HII_bacteria_HII_like"/>
    <property type="match status" value="1"/>
</dbReference>
<evidence type="ECO:0000256" key="12">
    <source>
        <dbReference type="ARBA" id="ARBA00022801"/>
    </source>
</evidence>
<dbReference type="AlphaFoldDB" id="A0A839AFJ6"/>
<evidence type="ECO:0000256" key="1">
    <source>
        <dbReference type="ARBA" id="ARBA00000077"/>
    </source>
</evidence>
<dbReference type="Gene3D" id="3.30.420.10">
    <property type="entry name" value="Ribonuclease H-like superfamily/Ribonuclease H"/>
    <property type="match status" value="1"/>
</dbReference>
<organism evidence="18 19">
    <name type="scientific">Stappia albiluteola</name>
    <dbReference type="NCBI Taxonomy" id="2758565"/>
    <lineage>
        <taxon>Bacteria</taxon>
        <taxon>Pseudomonadati</taxon>
        <taxon>Pseudomonadota</taxon>
        <taxon>Alphaproteobacteria</taxon>
        <taxon>Hyphomicrobiales</taxon>
        <taxon>Stappiaceae</taxon>
        <taxon>Stappia</taxon>
    </lineage>
</organism>
<evidence type="ECO:0000256" key="16">
    <source>
        <dbReference type="RuleBase" id="RU003515"/>
    </source>
</evidence>
<evidence type="ECO:0000313" key="19">
    <source>
        <dbReference type="Proteomes" id="UP000541109"/>
    </source>
</evidence>
<dbReference type="GO" id="GO:0006298">
    <property type="term" value="P:mismatch repair"/>
    <property type="evidence" value="ECO:0007669"/>
    <property type="project" value="TreeGrafter"/>
</dbReference>
<protein>
    <recommendedName>
        <fullName evidence="7 14">Ribonuclease HII</fullName>
        <shortName evidence="14">RNase HII</shortName>
        <ecNumber evidence="6 14">3.1.26.4</ecNumber>
    </recommendedName>
</protein>
<dbReference type="SUPFAM" id="SSF53098">
    <property type="entry name" value="Ribonuclease H-like"/>
    <property type="match status" value="1"/>
</dbReference>
<dbReference type="EMBL" id="JACFXV010000062">
    <property type="protein sequence ID" value="MBA5778421.1"/>
    <property type="molecule type" value="Genomic_DNA"/>
</dbReference>
<keyword evidence="8 14" id="KW-0963">Cytoplasm</keyword>
<evidence type="ECO:0000256" key="3">
    <source>
        <dbReference type="ARBA" id="ARBA00004065"/>
    </source>
</evidence>
<keyword evidence="10 14" id="KW-0479">Metal-binding</keyword>
<evidence type="ECO:0000256" key="14">
    <source>
        <dbReference type="HAMAP-Rule" id="MF_00052"/>
    </source>
</evidence>
<dbReference type="NCBIfam" id="NF000595">
    <property type="entry name" value="PRK00015.1-3"/>
    <property type="match status" value="1"/>
</dbReference>
<dbReference type="PROSITE" id="PS51975">
    <property type="entry name" value="RNASE_H_2"/>
    <property type="match status" value="1"/>
</dbReference>
<gene>
    <name evidence="14" type="primary">rnhB</name>
    <name evidence="18" type="ORF">H2509_14925</name>
</gene>
<keyword evidence="19" id="KW-1185">Reference proteome</keyword>
<feature type="binding site" evidence="14 15">
    <location>
        <position position="129"/>
    </location>
    <ligand>
        <name>a divalent metal cation</name>
        <dbReference type="ChEBI" id="CHEBI:60240"/>
    </ligand>
</feature>
<evidence type="ECO:0000256" key="11">
    <source>
        <dbReference type="ARBA" id="ARBA00022759"/>
    </source>
</evidence>
<keyword evidence="13 14" id="KW-0464">Manganese</keyword>
<dbReference type="InterPro" id="IPR012337">
    <property type="entry name" value="RNaseH-like_sf"/>
</dbReference>
<feature type="domain" description="RNase H type-2" evidence="17">
    <location>
        <begin position="32"/>
        <end position="221"/>
    </location>
</feature>
<dbReference type="GO" id="GO:0005737">
    <property type="term" value="C:cytoplasm"/>
    <property type="evidence" value="ECO:0007669"/>
    <property type="project" value="UniProtKB-SubCell"/>
</dbReference>
<keyword evidence="9 14" id="KW-0540">Nuclease</keyword>
<keyword evidence="12 14" id="KW-0378">Hydrolase</keyword>
<proteinExistence type="inferred from homology"/>
<comment type="catalytic activity">
    <reaction evidence="1 14 15 16">
        <text>Endonucleolytic cleavage to 5'-phosphomonoester.</text>
        <dbReference type="EC" id="3.1.26.4"/>
    </reaction>
</comment>
<dbReference type="HAMAP" id="MF_00052_B">
    <property type="entry name" value="RNase_HII_B"/>
    <property type="match status" value="1"/>
</dbReference>
<dbReference type="InterPro" id="IPR001352">
    <property type="entry name" value="RNase_HII/HIII"/>
</dbReference>
<evidence type="ECO:0000256" key="7">
    <source>
        <dbReference type="ARBA" id="ARBA00019179"/>
    </source>
</evidence>
<accession>A0A839AFJ6</accession>
<dbReference type="GO" id="GO:0030145">
    <property type="term" value="F:manganese ion binding"/>
    <property type="evidence" value="ECO:0007669"/>
    <property type="project" value="UniProtKB-UniRule"/>
</dbReference>
<evidence type="ECO:0000259" key="17">
    <source>
        <dbReference type="PROSITE" id="PS51975"/>
    </source>
</evidence>
<sequence length="222" mass="24029">MHDFSLVAPLSLDLPEELSAARERRIAGRFDDRLAGLDEAGRGPWAGPVVTAAVILDYSRLPAGLDDSKKLTEKKRQSLFEVICETADVSVAYASPRRIDLMNIRAASLWAMCRAADGLRQHPAACLIDGRDIPPGLRYPGQAAIRGDGRILAIAAASIVAKVVRDRLMERLDLLSPGYGFASHKGYGTPEHSEALARLGPCLHHRMSFRPVALASQTIGPN</sequence>
<dbReference type="PANTHER" id="PTHR10954">
    <property type="entry name" value="RIBONUCLEASE H2 SUBUNIT A"/>
    <property type="match status" value="1"/>
</dbReference>
<dbReference type="Pfam" id="PF01351">
    <property type="entry name" value="RNase_HII"/>
    <property type="match status" value="1"/>
</dbReference>
<evidence type="ECO:0000256" key="9">
    <source>
        <dbReference type="ARBA" id="ARBA00022722"/>
    </source>
</evidence>
<comment type="cofactor">
    <cofactor evidence="14 15">
        <name>Mn(2+)</name>
        <dbReference type="ChEBI" id="CHEBI:29035"/>
    </cofactor>
    <cofactor evidence="14 15">
        <name>Mg(2+)</name>
        <dbReference type="ChEBI" id="CHEBI:18420"/>
    </cofactor>
    <text evidence="14 15">Manganese or magnesium. Binds 1 divalent metal ion per monomer in the absence of substrate. May bind a second metal ion after substrate binding.</text>
</comment>
<evidence type="ECO:0000313" key="18">
    <source>
        <dbReference type="EMBL" id="MBA5778421.1"/>
    </source>
</evidence>
<comment type="subcellular location">
    <subcellularLocation>
        <location evidence="4 14">Cytoplasm</location>
    </subcellularLocation>
</comment>
<evidence type="ECO:0000256" key="8">
    <source>
        <dbReference type="ARBA" id="ARBA00022490"/>
    </source>
</evidence>
<keyword evidence="11 14" id="KW-0255">Endonuclease</keyword>
<feature type="binding site" evidence="14 15">
    <location>
        <position position="39"/>
    </location>
    <ligand>
        <name>a divalent metal cation</name>
        <dbReference type="ChEBI" id="CHEBI:60240"/>
    </ligand>
</feature>
<dbReference type="InterPro" id="IPR022898">
    <property type="entry name" value="RNase_HII"/>
</dbReference>
<dbReference type="GO" id="GO:0003723">
    <property type="term" value="F:RNA binding"/>
    <property type="evidence" value="ECO:0007669"/>
    <property type="project" value="UniProtKB-UniRule"/>
</dbReference>
<evidence type="ECO:0000256" key="10">
    <source>
        <dbReference type="ARBA" id="ARBA00022723"/>
    </source>
</evidence>
<dbReference type="PANTHER" id="PTHR10954:SF18">
    <property type="entry name" value="RIBONUCLEASE HII"/>
    <property type="match status" value="1"/>
</dbReference>
<dbReference type="GO" id="GO:0032299">
    <property type="term" value="C:ribonuclease H2 complex"/>
    <property type="evidence" value="ECO:0007669"/>
    <property type="project" value="TreeGrafter"/>
</dbReference>
<comment type="caution">
    <text evidence="18">The sequence shown here is derived from an EMBL/GenBank/DDBJ whole genome shotgun (WGS) entry which is preliminary data.</text>
</comment>
<dbReference type="Proteomes" id="UP000541109">
    <property type="component" value="Unassembled WGS sequence"/>
</dbReference>
<feature type="binding site" evidence="14 15">
    <location>
        <position position="38"/>
    </location>
    <ligand>
        <name>a divalent metal cation</name>
        <dbReference type="ChEBI" id="CHEBI:60240"/>
    </ligand>
</feature>
<dbReference type="EC" id="3.1.26.4" evidence="6 14"/>
<evidence type="ECO:0000256" key="6">
    <source>
        <dbReference type="ARBA" id="ARBA00012180"/>
    </source>
</evidence>
<comment type="similarity">
    <text evidence="5 14 16">Belongs to the RNase HII family.</text>
</comment>
<name>A0A839AFJ6_9HYPH</name>